<reference evidence="2" key="1">
    <citation type="journal article" date="2008" name="Nature">
        <title>The amphioxus genome and the evolution of the chordate karyotype.</title>
        <authorList>
            <consortium name="US DOE Joint Genome Institute (JGI-PGF)"/>
            <person name="Putnam N.H."/>
            <person name="Butts T."/>
            <person name="Ferrier D.E.K."/>
            <person name="Furlong R.F."/>
            <person name="Hellsten U."/>
            <person name="Kawashima T."/>
            <person name="Robinson-Rechavi M."/>
            <person name="Shoguchi E."/>
            <person name="Terry A."/>
            <person name="Yu J.-K."/>
            <person name="Benito-Gutierrez E.L."/>
            <person name="Dubchak I."/>
            <person name="Garcia-Fernandez J."/>
            <person name="Gibson-Brown J.J."/>
            <person name="Grigoriev I.V."/>
            <person name="Horton A.C."/>
            <person name="de Jong P.J."/>
            <person name="Jurka J."/>
            <person name="Kapitonov V.V."/>
            <person name="Kohara Y."/>
            <person name="Kuroki Y."/>
            <person name="Lindquist E."/>
            <person name="Lucas S."/>
            <person name="Osoegawa K."/>
            <person name="Pennacchio L.A."/>
            <person name="Salamov A.A."/>
            <person name="Satou Y."/>
            <person name="Sauka-Spengler T."/>
            <person name="Schmutz J."/>
            <person name="Shin-I T."/>
            <person name="Toyoda A."/>
            <person name="Bronner-Fraser M."/>
            <person name="Fujiyama A."/>
            <person name="Holland L.Z."/>
            <person name="Holland P.W.H."/>
            <person name="Satoh N."/>
            <person name="Rokhsar D.S."/>
        </authorList>
    </citation>
    <scope>NUCLEOTIDE SEQUENCE [LARGE SCALE GENOMIC DNA]</scope>
    <source>
        <strain evidence="2">S238N-H82</strain>
        <tissue evidence="2">Testes</tissue>
    </source>
</reference>
<feature type="region of interest" description="Disordered" evidence="1">
    <location>
        <begin position="377"/>
        <end position="396"/>
    </location>
</feature>
<feature type="compositionally biased region" description="Basic and acidic residues" evidence="1">
    <location>
        <begin position="22"/>
        <end position="35"/>
    </location>
</feature>
<gene>
    <name evidence="2" type="ORF">BRAFLDRAFT_69793</name>
</gene>
<feature type="compositionally biased region" description="Polar residues" evidence="1">
    <location>
        <begin position="78"/>
        <end position="102"/>
    </location>
</feature>
<dbReference type="EMBL" id="GG666491">
    <property type="protein sequence ID" value="EEN63390.1"/>
    <property type="molecule type" value="Genomic_DNA"/>
</dbReference>
<dbReference type="InParanoid" id="C3Y8F3"/>
<name>C3Y8F3_BRAFL</name>
<evidence type="ECO:0000313" key="2">
    <source>
        <dbReference type="EMBL" id="EEN63390.1"/>
    </source>
</evidence>
<dbReference type="AlphaFoldDB" id="C3Y8F3"/>
<organism>
    <name type="scientific">Branchiostoma floridae</name>
    <name type="common">Florida lancelet</name>
    <name type="synonym">Amphioxus</name>
    <dbReference type="NCBI Taxonomy" id="7739"/>
    <lineage>
        <taxon>Eukaryota</taxon>
        <taxon>Metazoa</taxon>
        <taxon>Chordata</taxon>
        <taxon>Cephalochordata</taxon>
        <taxon>Leptocardii</taxon>
        <taxon>Amphioxiformes</taxon>
        <taxon>Branchiostomatidae</taxon>
        <taxon>Branchiostoma</taxon>
    </lineage>
</organism>
<accession>C3Y8F3</accession>
<protein>
    <submittedName>
        <fullName evidence="2">Uncharacterized protein</fullName>
    </submittedName>
</protein>
<proteinExistence type="predicted"/>
<feature type="region of interest" description="Disordered" evidence="1">
    <location>
        <begin position="1"/>
        <end position="110"/>
    </location>
</feature>
<sequence length="485" mass="54411">MRKVERPPPYTSQYRRNTTPDGQERSPEDREKLSRDQQTMRVKKEPKSSDCLHACSGSDRPCSVSDRPYSGSDRPCSGTDNSPTSDEATTTPSQDTAGTQTGLVHRPEEFLPPAPSHSWRVFRPWQQEVDPSNSQHPIIGPHPPYVTDEYDVTIDQDGGDQFETKVTKTSRRATWGGYQGEGQGQEKPMDLTTLNRQLPMSMFKQEVEKSPRAKERHISDSFQLLENGSVKEYEGESAVFKFNHNQPTAFGLDPDSYEAFANSPLLQGNEHTWKTSSSSLRVRTPVPYKPSFSINLLSDTYLPSTSYHHRSAHHHLSTGYSARTEVRGPTSVIHHHGDYVQGNLNFPPNATAESVPTNRSGAREAALRQYDRCSCTPLRSGSQQSHYDRAPGAPAPTSVNTIAARLHALRRRQCQSYRDKYNYIFGMRDDLVPRRSASRSARKFGLFVDSAKPKPGDLDAQHCLWKAQQIARQICAQTGLKTGHN</sequence>
<evidence type="ECO:0000256" key="1">
    <source>
        <dbReference type="SAM" id="MobiDB-lite"/>
    </source>
</evidence>
<feature type="compositionally biased region" description="Polar residues" evidence="1">
    <location>
        <begin position="11"/>
        <end position="21"/>
    </location>
</feature>